<dbReference type="GO" id="GO:0016757">
    <property type="term" value="F:glycosyltransferase activity"/>
    <property type="evidence" value="ECO:0007669"/>
    <property type="project" value="UniProtKB-KW"/>
</dbReference>
<dbReference type="Pfam" id="PF00535">
    <property type="entry name" value="Glycos_transf_2"/>
    <property type="match status" value="1"/>
</dbReference>
<evidence type="ECO:0000313" key="5">
    <source>
        <dbReference type="EMBL" id="MFC0674683.1"/>
    </source>
</evidence>
<protein>
    <submittedName>
        <fullName evidence="5">Glycosyltransferase family 2 protein</fullName>
        <ecNumber evidence="5">2.4.-.-</ecNumber>
    </submittedName>
</protein>
<comment type="caution">
    <text evidence="5">The sequence shown here is derived from an EMBL/GenBank/DDBJ whole genome shotgun (WGS) entry which is preliminary data.</text>
</comment>
<organism evidence="5 6">
    <name type="scientific">Brachybacterium hainanense</name>
    <dbReference type="NCBI Taxonomy" id="1541174"/>
    <lineage>
        <taxon>Bacteria</taxon>
        <taxon>Bacillati</taxon>
        <taxon>Actinomycetota</taxon>
        <taxon>Actinomycetes</taxon>
        <taxon>Micrococcales</taxon>
        <taxon>Dermabacteraceae</taxon>
        <taxon>Brachybacterium</taxon>
    </lineage>
</organism>
<dbReference type="InterPro" id="IPR050834">
    <property type="entry name" value="Glycosyltransf_2"/>
</dbReference>
<proteinExistence type="predicted"/>
<evidence type="ECO:0000256" key="1">
    <source>
        <dbReference type="ARBA" id="ARBA00022679"/>
    </source>
</evidence>
<dbReference type="InterPro" id="IPR029044">
    <property type="entry name" value="Nucleotide-diphossugar_trans"/>
</dbReference>
<dbReference type="InterPro" id="IPR027791">
    <property type="entry name" value="Galactosyl_T_C"/>
</dbReference>
<dbReference type="SUPFAM" id="SSF53448">
    <property type="entry name" value="Nucleotide-diphospho-sugar transferases"/>
    <property type="match status" value="1"/>
</dbReference>
<keyword evidence="5" id="KW-0328">Glycosyltransferase</keyword>
<dbReference type="EMBL" id="JBHLSV010000014">
    <property type="protein sequence ID" value="MFC0674683.1"/>
    <property type="molecule type" value="Genomic_DNA"/>
</dbReference>
<evidence type="ECO:0000313" key="6">
    <source>
        <dbReference type="Proteomes" id="UP001589793"/>
    </source>
</evidence>
<evidence type="ECO:0000256" key="2">
    <source>
        <dbReference type="SAM" id="MobiDB-lite"/>
    </source>
</evidence>
<dbReference type="PANTHER" id="PTHR43685:SF3">
    <property type="entry name" value="SLR2126 PROTEIN"/>
    <property type="match status" value="1"/>
</dbReference>
<dbReference type="Proteomes" id="UP001589793">
    <property type="component" value="Unassembled WGS sequence"/>
</dbReference>
<dbReference type="Gene3D" id="3.90.550.10">
    <property type="entry name" value="Spore Coat Polysaccharide Biosynthesis Protein SpsA, Chain A"/>
    <property type="match status" value="1"/>
</dbReference>
<feature type="region of interest" description="Disordered" evidence="2">
    <location>
        <begin position="1"/>
        <end position="21"/>
    </location>
</feature>
<feature type="compositionally biased region" description="Basic and acidic residues" evidence="2">
    <location>
        <begin position="1"/>
        <end position="14"/>
    </location>
</feature>
<dbReference type="Pfam" id="PF02709">
    <property type="entry name" value="Glyco_transf_7C"/>
    <property type="match status" value="1"/>
</dbReference>
<dbReference type="PANTHER" id="PTHR43685">
    <property type="entry name" value="GLYCOSYLTRANSFERASE"/>
    <property type="match status" value="1"/>
</dbReference>
<keyword evidence="1 5" id="KW-0808">Transferase</keyword>
<feature type="domain" description="Glycosyltransferase 2-like" evidence="3">
    <location>
        <begin position="26"/>
        <end position="153"/>
    </location>
</feature>
<dbReference type="RefSeq" id="WP_376981004.1">
    <property type="nucleotide sequence ID" value="NZ_JBHLSV010000014.1"/>
</dbReference>
<feature type="domain" description="Galactosyltransferase C-terminal" evidence="4">
    <location>
        <begin position="173"/>
        <end position="225"/>
    </location>
</feature>
<name>A0ABV6RFP4_9MICO</name>
<gene>
    <name evidence="5" type="ORF">ACFFF6_12015</name>
</gene>
<dbReference type="EC" id="2.4.-.-" evidence="5"/>
<reference evidence="5 6" key="1">
    <citation type="submission" date="2024-09" db="EMBL/GenBank/DDBJ databases">
        <authorList>
            <person name="Sun Q."/>
            <person name="Mori K."/>
        </authorList>
    </citation>
    <scope>NUCLEOTIDE SEQUENCE [LARGE SCALE GENOMIC DNA]</scope>
    <source>
        <strain evidence="5 6">CICC 10874</strain>
    </source>
</reference>
<evidence type="ECO:0000259" key="3">
    <source>
        <dbReference type="Pfam" id="PF00535"/>
    </source>
</evidence>
<sequence>MSGESRHERIRQDAADTQPPEDVVASVVVPTFRGIDRLPALMDAFAVQGPDSPAFEVVVVVDGVDDGSPALVEAEDRFRTRTIVFPENRGRVAALNAGLAAARGEILIRCDDDLVPGPDYIAEHVAAHSPSPRAVIGLYRNEYARTRYAEVYGQDADRRFRAGAYEAPVELRWRYWAGNCSVHRSAYETVGEYDPAYRLYGWEDVDYGYRLHRAGFEVMLVPSLETPHRVAAVTARSRAVRAKHAAAARRIFEAKHPECQLPPAIPPASAWNLLVRGAAPLIGSRAEAAGAFVDRIIPRLPAAVGRKLVALLVEASAVAGYRRPDAASDVF</sequence>
<dbReference type="InterPro" id="IPR001173">
    <property type="entry name" value="Glyco_trans_2-like"/>
</dbReference>
<accession>A0ABV6RFP4</accession>
<keyword evidence="6" id="KW-1185">Reference proteome</keyword>
<evidence type="ECO:0000259" key="4">
    <source>
        <dbReference type="Pfam" id="PF02709"/>
    </source>
</evidence>